<reference evidence="1" key="2">
    <citation type="submission" date="2017-11" db="EMBL/GenBank/DDBJ databases">
        <authorList>
            <person name="Han C.G."/>
        </authorList>
    </citation>
    <scope>NUCLEOTIDE SEQUENCE</scope>
    <source>
        <strain evidence="1">CBS 7435</strain>
        <plasmid evidence="1">unnamed</plasmid>
    </source>
</reference>
<reference evidence="1" key="1">
    <citation type="journal article" date="2016" name="J. Biotechnol.">
        <title>Refined Pichia pastoris reference genome sequence.</title>
        <authorList>
            <person name="Sturmberger L."/>
            <person name="Chappell T."/>
            <person name="Geier M."/>
            <person name="Krainer F."/>
            <person name="Day K.J."/>
            <person name="Vide U."/>
            <person name="Trstenjak S."/>
            <person name="Schiefer A."/>
            <person name="Richardson T."/>
            <person name="Soriaga L."/>
            <person name="Darnhofer B."/>
            <person name="Birner-Gruenberger R."/>
            <person name="Glick B.S."/>
            <person name="Tolstorukov I."/>
            <person name="Cregg J."/>
            <person name="Madden K."/>
            <person name="Glieder A."/>
        </authorList>
    </citation>
    <scope>NUCLEOTIDE SEQUENCE</scope>
    <source>
        <strain evidence="1">CBS 7435</strain>
        <plasmid evidence="1">unnamed</plasmid>
    </source>
</reference>
<evidence type="ECO:0000313" key="1">
    <source>
        <dbReference type="EMBL" id="AVX51681.1"/>
    </source>
</evidence>
<sequence length="206" mass="24920">MFLVIIIRIKNNLKLFDFLYSLNPRYIDVENEQEGRNYLVNNDLTACLSEYIVIKDNKFYVRSLNLSYEYYAILPKEELVQDISNYFINDTRLLEEINDYQNLSIDPNIGQVYYFCLDDVKLDTKNIELNVIKIKEENEIKEIMLYRNKNILYFVQKKNRIYLKSLRYSFDIEKEIKDLENTYSRIEQIGFENSLEFESFFELSCK</sequence>
<proteinExistence type="predicted"/>
<dbReference type="EMBL" id="MG491504">
    <property type="protein sequence ID" value="AVX51681.1"/>
    <property type="molecule type" value="Genomic_DNA"/>
</dbReference>
<organism evidence="1">
    <name type="scientific">Komagataella phaffii</name>
    <dbReference type="NCBI Taxonomy" id="460519"/>
    <lineage>
        <taxon>Eukaryota</taxon>
        <taxon>Fungi</taxon>
        <taxon>Dikarya</taxon>
        <taxon>Ascomycota</taxon>
        <taxon>Saccharomycotina</taxon>
        <taxon>Pichiomycetes</taxon>
        <taxon>Pichiales</taxon>
        <taxon>Pichiaceae</taxon>
        <taxon>Komagataella</taxon>
    </lineage>
</organism>
<protein>
    <submittedName>
        <fullName evidence="1">Uncharacterized protein</fullName>
    </submittedName>
</protein>
<geneLocation type="plasmid" evidence="1">
    <name>unnamed</name>
</geneLocation>
<dbReference type="AlphaFoldDB" id="A0A2R4PIA1"/>
<name>A0A2R4PIA1_9ASCO</name>
<keyword evidence="1" id="KW-0614">Plasmid</keyword>
<accession>A0A2R4PIA1</accession>